<dbReference type="EMBL" id="QMFB01000007">
    <property type="protein sequence ID" value="RAV20758.1"/>
    <property type="molecule type" value="Genomic_DNA"/>
</dbReference>
<gene>
    <name evidence="1" type="ORF">DQG23_14760</name>
</gene>
<comment type="caution">
    <text evidence="1">The sequence shown here is derived from an EMBL/GenBank/DDBJ whole genome shotgun (WGS) entry which is preliminary data.</text>
</comment>
<name>A0A329MMP4_9BACL</name>
<keyword evidence="2" id="KW-1185">Reference proteome</keyword>
<dbReference type="AlphaFoldDB" id="A0A329MMP4"/>
<evidence type="ECO:0000313" key="2">
    <source>
        <dbReference type="Proteomes" id="UP000250369"/>
    </source>
</evidence>
<dbReference type="Proteomes" id="UP000250369">
    <property type="component" value="Unassembled WGS sequence"/>
</dbReference>
<dbReference type="OrthoDB" id="2087295at2"/>
<dbReference type="Gene3D" id="3.20.20.80">
    <property type="entry name" value="Glycosidases"/>
    <property type="match status" value="1"/>
</dbReference>
<protein>
    <submittedName>
        <fullName evidence="1">Uncharacterized protein</fullName>
    </submittedName>
</protein>
<accession>A0A329MMP4</accession>
<reference evidence="1 2" key="1">
    <citation type="journal article" date="2009" name="Int. J. Syst. Evol. Microbiol.">
        <title>Paenibacillus contaminans sp. nov., isolated from a contaminated laboratory plate.</title>
        <authorList>
            <person name="Chou J.H."/>
            <person name="Lee J.H."/>
            <person name="Lin M.C."/>
            <person name="Chang P.S."/>
            <person name="Arun A.B."/>
            <person name="Young C.C."/>
            <person name="Chen W.M."/>
        </authorList>
    </citation>
    <scope>NUCLEOTIDE SEQUENCE [LARGE SCALE GENOMIC DNA]</scope>
    <source>
        <strain evidence="1 2">CKOBP-6</strain>
    </source>
</reference>
<organism evidence="1 2">
    <name type="scientific">Paenibacillus contaminans</name>
    <dbReference type="NCBI Taxonomy" id="450362"/>
    <lineage>
        <taxon>Bacteria</taxon>
        <taxon>Bacillati</taxon>
        <taxon>Bacillota</taxon>
        <taxon>Bacilli</taxon>
        <taxon>Bacillales</taxon>
        <taxon>Paenibacillaceae</taxon>
        <taxon>Paenibacillus</taxon>
    </lineage>
</organism>
<evidence type="ECO:0000313" key="1">
    <source>
        <dbReference type="EMBL" id="RAV20758.1"/>
    </source>
</evidence>
<sequence>MENKQRVIVTVTHQNEIEYSLEQFENDAQSIARAGGTHVMINQLEKSRWIWERDRSDPYPNWGMIFLSLFKIVVPEPLKPYLPEAYAARNYKILKDRMEIARKYGLKGALSLCEPFYLPEEAYRDHPGWRGPRCEHPRRAKNNYYSPCIDNAEVLEMYRYAMEELVREMDIEYLFIHTNDSGGGICWSNGLYPGANGPAACRHRTMADRIIGFTNALMEGARTSGKQIEIDLSSSIMKKAADPGLNAIAHSLPDNVSINRQTRSGIPLTHILDVDYEYKLAPLKNVPDMFTFAEKLEKAHQQQSRNISFILVSTDNDEYFRVIEAFNKQPTRGVQDRIAMLGKVAEDIVGAGHAGELMEAWSDFQKAQIHYEDTRIEGLVWTSVNQRWINRPFVLFPHELTEEEKGYYRPYQFQANDEAQASDLLNMQCTSFIRGSYAVGLASNALEKAMERIQCAADSIRRISERTNGELSEKLHLMADRLLLLNCFFKNAIHAMRFQDIIDSSDYDTEPEISPRWPIDADPKLLEYEALTRAEIDNTLHVIELIEGRVDQMLITAPTEELEDIFLLSPRLVDQLRKKIDIILDHQLDGKRLFVSPNK</sequence>
<proteinExistence type="predicted"/>
<dbReference type="RefSeq" id="WP_113031617.1">
    <property type="nucleotide sequence ID" value="NZ_QMFB01000007.1"/>
</dbReference>